<dbReference type="InterPro" id="IPR004852">
    <property type="entry name" value="Di-haem_cyt_c_peroxidsae"/>
</dbReference>
<sequence length="466" mass="51416">MIKSRWFIATITVIGMVALFLSATIYRSPFDLGEWLASPYATWMLTQGKNPYPVRNLQIPPRQELSMMALLGKKIFFDASLSGSGKQSCASCHNPASAFAPDNNLSVQLGGDDLHHAGARAVPSLTYLYRQQNFSIGPDNPENESNNLQQAAALNALTARTQKNTRNTQTSAASMVPQGGLFWDGRVNTLQQQADGPLFNPAEMNAGNIATVAKKLNHAAYIGDFVQLFGSGVLRDPSLLVSEALFALARFQIEDTHFHSFSSKYDAWLQGKARFTDSETRGYAVFNNPAKGNCAACHLDQVTREGLPPLFTDNQYEALGVPRNSAIPANLDGQYYDMGLCGPYREDLKEQARFCGMFITPGLRNVATRKAFFHNGVYHTLEDVLNFYNFRDTAPQRIYAADTGGHIEKFNDLPQQKRTNVDVTDPPFNRKLGETPVMSNQDMRDVIAFLQTLNDGYASSGIAAKP</sequence>
<comment type="caution">
    <text evidence="9">The sequence shown here is derived from an EMBL/GenBank/DDBJ whole genome shotgun (WGS) entry which is preliminary data.</text>
</comment>
<evidence type="ECO:0000256" key="4">
    <source>
        <dbReference type="ARBA" id="ARBA00022729"/>
    </source>
</evidence>
<keyword evidence="6" id="KW-0408">Iron</keyword>
<comment type="subcellular location">
    <subcellularLocation>
        <location evidence="1">Cell envelope</location>
    </subcellularLocation>
</comment>
<evidence type="ECO:0000256" key="2">
    <source>
        <dbReference type="ARBA" id="ARBA00022617"/>
    </source>
</evidence>
<dbReference type="SUPFAM" id="SSF46626">
    <property type="entry name" value="Cytochrome c"/>
    <property type="match status" value="2"/>
</dbReference>
<evidence type="ECO:0000256" key="3">
    <source>
        <dbReference type="ARBA" id="ARBA00022723"/>
    </source>
</evidence>
<proteinExistence type="predicted"/>
<dbReference type="InterPro" id="IPR051395">
    <property type="entry name" value="Cytochrome_c_Peroxidase/MauG"/>
</dbReference>
<name>A0A1J5TNR6_9ZZZZ</name>
<keyword evidence="7" id="KW-1133">Transmembrane helix</keyword>
<dbReference type="PANTHER" id="PTHR30600:SF10">
    <property type="entry name" value="BLL6722 PROTEIN"/>
    <property type="match status" value="1"/>
</dbReference>
<dbReference type="GO" id="GO:0020037">
    <property type="term" value="F:heme binding"/>
    <property type="evidence" value="ECO:0007669"/>
    <property type="project" value="InterPro"/>
</dbReference>
<dbReference type="GO" id="GO:0009055">
    <property type="term" value="F:electron transfer activity"/>
    <property type="evidence" value="ECO:0007669"/>
    <property type="project" value="InterPro"/>
</dbReference>
<dbReference type="GO" id="GO:0046872">
    <property type="term" value="F:metal ion binding"/>
    <property type="evidence" value="ECO:0007669"/>
    <property type="project" value="UniProtKB-KW"/>
</dbReference>
<accession>A0A1J5TNR6</accession>
<dbReference type="GO" id="GO:0004130">
    <property type="term" value="F:cytochrome-c peroxidase activity"/>
    <property type="evidence" value="ECO:0007669"/>
    <property type="project" value="TreeGrafter"/>
</dbReference>
<reference evidence="9" key="1">
    <citation type="submission" date="2016-10" db="EMBL/GenBank/DDBJ databases">
        <title>Sequence of Gallionella enrichment culture.</title>
        <authorList>
            <person name="Poehlein A."/>
            <person name="Muehling M."/>
            <person name="Daniel R."/>
        </authorList>
    </citation>
    <scope>NUCLEOTIDE SEQUENCE</scope>
</reference>
<evidence type="ECO:0000256" key="7">
    <source>
        <dbReference type="SAM" id="Phobius"/>
    </source>
</evidence>
<organism evidence="9">
    <name type="scientific">mine drainage metagenome</name>
    <dbReference type="NCBI Taxonomy" id="410659"/>
    <lineage>
        <taxon>unclassified sequences</taxon>
        <taxon>metagenomes</taxon>
        <taxon>ecological metagenomes</taxon>
    </lineage>
</organism>
<dbReference type="InterPro" id="IPR009056">
    <property type="entry name" value="Cyt_c-like_dom"/>
</dbReference>
<keyword evidence="3" id="KW-0479">Metal-binding</keyword>
<dbReference type="EC" id="1.-.-.-" evidence="9"/>
<dbReference type="Gene3D" id="1.10.760.10">
    <property type="entry name" value="Cytochrome c-like domain"/>
    <property type="match status" value="2"/>
</dbReference>
<feature type="domain" description="Cytochrome c" evidence="8">
    <location>
        <begin position="277"/>
        <end position="454"/>
    </location>
</feature>
<keyword evidence="5 9" id="KW-0560">Oxidoreductase</keyword>
<feature type="transmembrane region" description="Helical" evidence="7">
    <location>
        <begin position="6"/>
        <end position="26"/>
    </location>
</feature>
<evidence type="ECO:0000256" key="6">
    <source>
        <dbReference type="ARBA" id="ARBA00023004"/>
    </source>
</evidence>
<dbReference type="PANTHER" id="PTHR30600">
    <property type="entry name" value="CYTOCHROME C PEROXIDASE-RELATED"/>
    <property type="match status" value="1"/>
</dbReference>
<dbReference type="EMBL" id="MLJW01000009">
    <property type="protein sequence ID" value="OIR15332.1"/>
    <property type="molecule type" value="Genomic_DNA"/>
</dbReference>
<dbReference type="PROSITE" id="PS51007">
    <property type="entry name" value="CYTC"/>
    <property type="match status" value="2"/>
</dbReference>
<keyword evidence="2" id="KW-0349">Heme</keyword>
<evidence type="ECO:0000259" key="8">
    <source>
        <dbReference type="PROSITE" id="PS51007"/>
    </source>
</evidence>
<dbReference type="Pfam" id="PF03150">
    <property type="entry name" value="CCP_MauG"/>
    <property type="match status" value="1"/>
</dbReference>
<keyword evidence="7" id="KW-0812">Transmembrane</keyword>
<dbReference type="AlphaFoldDB" id="A0A1J5TNR6"/>
<protein>
    <submittedName>
        <fullName evidence="9">Methylamine utilization protein MauG</fullName>
        <ecNumber evidence="9">1.-.-.-</ecNumber>
    </submittedName>
</protein>
<evidence type="ECO:0000256" key="5">
    <source>
        <dbReference type="ARBA" id="ARBA00023002"/>
    </source>
</evidence>
<dbReference type="InterPro" id="IPR036909">
    <property type="entry name" value="Cyt_c-like_dom_sf"/>
</dbReference>
<feature type="domain" description="Cytochrome c" evidence="8">
    <location>
        <begin position="67"/>
        <end position="226"/>
    </location>
</feature>
<keyword evidence="4" id="KW-0732">Signal</keyword>
<gene>
    <name evidence="9" type="primary">mauG_1</name>
    <name evidence="9" type="ORF">GALL_36540</name>
</gene>
<evidence type="ECO:0000313" key="9">
    <source>
        <dbReference type="EMBL" id="OIR15332.1"/>
    </source>
</evidence>
<evidence type="ECO:0000256" key="1">
    <source>
        <dbReference type="ARBA" id="ARBA00004196"/>
    </source>
</evidence>
<dbReference type="GO" id="GO:0030313">
    <property type="term" value="C:cell envelope"/>
    <property type="evidence" value="ECO:0007669"/>
    <property type="project" value="UniProtKB-SubCell"/>
</dbReference>
<keyword evidence="7" id="KW-0472">Membrane</keyword>